<comment type="caution">
    <text evidence="3">The sequence shown here is derived from an EMBL/GenBank/DDBJ whole genome shotgun (WGS) entry which is preliminary data.</text>
</comment>
<evidence type="ECO:0000259" key="1">
    <source>
        <dbReference type="PROSITE" id="PS51707"/>
    </source>
</evidence>
<dbReference type="EMBL" id="JARPYT010000015">
    <property type="protein sequence ID" value="MDT2637878.1"/>
    <property type="molecule type" value="Genomic_DNA"/>
</dbReference>
<dbReference type="RefSeq" id="WP_137603826.1">
    <property type="nucleotide sequence ID" value="NZ_JARPYR010000006.1"/>
</dbReference>
<evidence type="ECO:0000313" key="2">
    <source>
        <dbReference type="EMBL" id="MDT2596256.1"/>
    </source>
</evidence>
<feature type="domain" description="CYTH" evidence="1">
    <location>
        <begin position="4"/>
        <end position="191"/>
    </location>
</feature>
<dbReference type="SUPFAM" id="SSF55154">
    <property type="entry name" value="CYTH-like phosphatases"/>
    <property type="match status" value="1"/>
</dbReference>
<dbReference type="Proteomes" id="UP001256547">
    <property type="component" value="Unassembled WGS sequence"/>
</dbReference>
<dbReference type="InterPro" id="IPR023577">
    <property type="entry name" value="CYTH_domain"/>
</dbReference>
<evidence type="ECO:0000313" key="3">
    <source>
        <dbReference type="EMBL" id="MDT2637878.1"/>
    </source>
</evidence>
<dbReference type="Pfam" id="PF01928">
    <property type="entry name" value="CYTH"/>
    <property type="match status" value="1"/>
</dbReference>
<dbReference type="PIRSF" id="PIRSF012526">
    <property type="entry name" value="CYTH_UCP012526"/>
    <property type="match status" value="1"/>
</dbReference>
<sequence>MSKEIEIEFKSMLTNDEYQQLLHHYAITDDSFVVQTNLYFDTRDFQLKQHGMGLRIRRFSTKAEATLKVPQTIGLLEITDTLTLTDAQRALQKEQFPSKATEIHTKLQDLGISLHELHLIGELTTKRSEFSIAEGKLALDESWYSDHHDFELELEVSDAAYVEANFKEFLKKMHLPYRKTQNKIVRAVAARQSRDKKRRDSND</sequence>
<name>A0AAP5NL89_9ENTE</name>
<protein>
    <submittedName>
        <fullName evidence="3">CYTH domain-containing protein</fullName>
    </submittedName>
</protein>
<dbReference type="InterPro" id="IPR033469">
    <property type="entry name" value="CYTH-like_dom_sf"/>
</dbReference>
<dbReference type="Proteomes" id="UP001245561">
    <property type="component" value="Unassembled WGS sequence"/>
</dbReference>
<dbReference type="Gene3D" id="2.40.320.10">
    <property type="entry name" value="Hypothetical Protein Pfu-838710-001"/>
    <property type="match status" value="1"/>
</dbReference>
<dbReference type="AlphaFoldDB" id="A0AAP5NL89"/>
<accession>A0AAP5NL89</accession>
<dbReference type="SMART" id="SM01118">
    <property type="entry name" value="CYTH"/>
    <property type="match status" value="1"/>
</dbReference>
<dbReference type="InterPro" id="IPR009195">
    <property type="entry name" value="Uncharacterised_YjbK"/>
</dbReference>
<organism evidence="3 4">
    <name type="scientific">Enterococcus dongliensis</name>
    <dbReference type="NCBI Taxonomy" id="2559925"/>
    <lineage>
        <taxon>Bacteria</taxon>
        <taxon>Bacillati</taxon>
        <taxon>Bacillota</taxon>
        <taxon>Bacilli</taxon>
        <taxon>Lactobacillales</taxon>
        <taxon>Enterococcaceae</taxon>
        <taxon>Enterococcus</taxon>
    </lineage>
</organism>
<reference evidence="3 5" key="1">
    <citation type="submission" date="2023-03" db="EMBL/GenBank/DDBJ databases">
        <authorList>
            <person name="Shen W."/>
            <person name="Cai J."/>
        </authorList>
    </citation>
    <scope>NUCLEOTIDE SEQUENCE</scope>
    <source>
        <strain evidence="3">P55-2</strain>
        <strain evidence="2 5">P72-2</strain>
    </source>
</reference>
<gene>
    <name evidence="3" type="ORF">P7D36_10275</name>
    <name evidence="2" type="ORF">P7D39_04355</name>
</gene>
<evidence type="ECO:0000313" key="4">
    <source>
        <dbReference type="Proteomes" id="UP001245561"/>
    </source>
</evidence>
<keyword evidence="5" id="KW-1185">Reference proteome</keyword>
<proteinExistence type="predicted"/>
<dbReference type="CDD" id="cd07762">
    <property type="entry name" value="CYTH-like_Pase_1"/>
    <property type="match status" value="1"/>
</dbReference>
<dbReference type="EMBL" id="JARPYR010000006">
    <property type="protein sequence ID" value="MDT2596256.1"/>
    <property type="molecule type" value="Genomic_DNA"/>
</dbReference>
<dbReference type="PROSITE" id="PS51707">
    <property type="entry name" value="CYTH"/>
    <property type="match status" value="1"/>
</dbReference>
<evidence type="ECO:0000313" key="5">
    <source>
        <dbReference type="Proteomes" id="UP001256547"/>
    </source>
</evidence>